<feature type="region of interest" description="Disordered" evidence="1">
    <location>
        <begin position="38"/>
        <end position="65"/>
    </location>
</feature>
<reference evidence="2 3" key="1">
    <citation type="journal article" date="2014" name="Am. J. Bot.">
        <title>Genome assembly and annotation for red clover (Trifolium pratense; Fabaceae).</title>
        <authorList>
            <person name="Istvanek J."/>
            <person name="Jaros M."/>
            <person name="Krenek A."/>
            <person name="Repkova J."/>
        </authorList>
    </citation>
    <scope>NUCLEOTIDE SEQUENCE [LARGE SCALE GENOMIC DNA]</scope>
    <source>
        <strain evidence="3">cv. Tatra</strain>
        <tissue evidence="2">Young leaves</tissue>
    </source>
</reference>
<protein>
    <submittedName>
        <fullName evidence="2">Lysyl-tRNA synthetase (Class II)</fullName>
    </submittedName>
</protein>
<sequence length="75" mass="8426">MGEALKLLNLTWHPLKNNFYHFSTCAFRRTPRTLLIRASSSSTTASGRNRRSSSPSSSTSTSDREAIRAIRLKKV</sequence>
<dbReference type="AlphaFoldDB" id="A0A2K3K4I1"/>
<dbReference type="GO" id="GO:0004812">
    <property type="term" value="F:aminoacyl-tRNA ligase activity"/>
    <property type="evidence" value="ECO:0007669"/>
    <property type="project" value="UniProtKB-KW"/>
</dbReference>
<evidence type="ECO:0000256" key="1">
    <source>
        <dbReference type="SAM" id="MobiDB-lite"/>
    </source>
</evidence>
<proteinExistence type="predicted"/>
<name>A0A2K3K4I1_TRIPR</name>
<comment type="caution">
    <text evidence="2">The sequence shown here is derived from an EMBL/GenBank/DDBJ whole genome shotgun (WGS) entry which is preliminary data.</text>
</comment>
<feature type="compositionally biased region" description="Low complexity" evidence="1">
    <location>
        <begin position="38"/>
        <end position="61"/>
    </location>
</feature>
<keyword evidence="2" id="KW-0436">Ligase</keyword>
<evidence type="ECO:0000313" key="3">
    <source>
        <dbReference type="Proteomes" id="UP000236291"/>
    </source>
</evidence>
<organism evidence="2 3">
    <name type="scientific">Trifolium pratense</name>
    <name type="common">Red clover</name>
    <dbReference type="NCBI Taxonomy" id="57577"/>
    <lineage>
        <taxon>Eukaryota</taxon>
        <taxon>Viridiplantae</taxon>
        <taxon>Streptophyta</taxon>
        <taxon>Embryophyta</taxon>
        <taxon>Tracheophyta</taxon>
        <taxon>Spermatophyta</taxon>
        <taxon>Magnoliopsida</taxon>
        <taxon>eudicotyledons</taxon>
        <taxon>Gunneridae</taxon>
        <taxon>Pentapetalae</taxon>
        <taxon>rosids</taxon>
        <taxon>fabids</taxon>
        <taxon>Fabales</taxon>
        <taxon>Fabaceae</taxon>
        <taxon>Papilionoideae</taxon>
        <taxon>50 kb inversion clade</taxon>
        <taxon>NPAAA clade</taxon>
        <taxon>Hologalegina</taxon>
        <taxon>IRL clade</taxon>
        <taxon>Trifolieae</taxon>
        <taxon>Trifolium</taxon>
    </lineage>
</organism>
<dbReference type="Proteomes" id="UP000236291">
    <property type="component" value="Unassembled WGS sequence"/>
</dbReference>
<dbReference type="EMBL" id="ASHM01140665">
    <property type="protein sequence ID" value="PNX61195.1"/>
    <property type="molecule type" value="Genomic_DNA"/>
</dbReference>
<accession>A0A2K3K4I1</accession>
<keyword evidence="2" id="KW-0030">Aminoacyl-tRNA synthetase</keyword>
<reference evidence="2 3" key="2">
    <citation type="journal article" date="2017" name="Front. Plant Sci.">
        <title>Gene Classification and Mining of Molecular Markers Useful in Red Clover (Trifolium pratense) Breeding.</title>
        <authorList>
            <person name="Istvanek J."/>
            <person name="Dluhosova J."/>
            <person name="Dluhos P."/>
            <person name="Patkova L."/>
            <person name="Nedelnik J."/>
            <person name="Repkova J."/>
        </authorList>
    </citation>
    <scope>NUCLEOTIDE SEQUENCE [LARGE SCALE GENOMIC DNA]</scope>
    <source>
        <strain evidence="3">cv. Tatra</strain>
        <tissue evidence="2">Young leaves</tissue>
    </source>
</reference>
<feature type="non-terminal residue" evidence="2">
    <location>
        <position position="75"/>
    </location>
</feature>
<evidence type="ECO:0000313" key="2">
    <source>
        <dbReference type="EMBL" id="PNX61195.1"/>
    </source>
</evidence>
<gene>
    <name evidence="2" type="ORF">L195_g060549</name>
</gene>